<feature type="domain" description="Beta-lactamase-related" evidence="2">
    <location>
        <begin position="1"/>
        <end position="94"/>
    </location>
</feature>
<reference evidence="3" key="1">
    <citation type="submission" date="2020-02" db="EMBL/GenBank/DDBJ databases">
        <authorList>
            <person name="Meier V. D."/>
        </authorList>
    </citation>
    <scope>NUCLEOTIDE SEQUENCE</scope>
    <source>
        <strain evidence="3">AVDCRST_MAG40</strain>
    </source>
</reference>
<protein>
    <recommendedName>
        <fullName evidence="2">Beta-lactamase-related domain-containing protein</fullName>
    </recommendedName>
</protein>
<organism evidence="3">
    <name type="scientific">uncultured Gemmatimonadaceae bacterium</name>
    <dbReference type="NCBI Taxonomy" id="246130"/>
    <lineage>
        <taxon>Bacteria</taxon>
        <taxon>Pseudomonadati</taxon>
        <taxon>Gemmatimonadota</taxon>
        <taxon>Gemmatimonadia</taxon>
        <taxon>Gemmatimonadales</taxon>
        <taxon>Gemmatimonadaceae</taxon>
        <taxon>environmental samples</taxon>
    </lineage>
</organism>
<evidence type="ECO:0000259" key="2">
    <source>
        <dbReference type="Pfam" id="PF00144"/>
    </source>
</evidence>
<evidence type="ECO:0000313" key="3">
    <source>
        <dbReference type="EMBL" id="CAA9309289.1"/>
    </source>
</evidence>
<evidence type="ECO:0000256" key="1">
    <source>
        <dbReference type="SAM" id="MobiDB-lite"/>
    </source>
</evidence>
<accession>A0A6J4KNK3</accession>
<dbReference type="Pfam" id="PF00144">
    <property type="entry name" value="Beta-lactamase"/>
    <property type="match status" value="1"/>
</dbReference>
<dbReference type="InterPro" id="IPR001466">
    <property type="entry name" value="Beta-lactam-related"/>
</dbReference>
<sequence>MRDDLCAPLGITDLHLRLPDDAAPRVAALESDPAPANPPAPPPPDALLWRALPPALHPLERTYSRADVRRAVLPNGGGIMSARALAHLYAALAGAAPGGDHLLPPERLR</sequence>
<gene>
    <name evidence="3" type="ORF">AVDCRST_MAG40-870</name>
</gene>
<dbReference type="EMBL" id="CADCTX010000255">
    <property type="protein sequence ID" value="CAA9309289.1"/>
    <property type="molecule type" value="Genomic_DNA"/>
</dbReference>
<feature type="non-terminal residue" evidence="3">
    <location>
        <position position="109"/>
    </location>
</feature>
<dbReference type="SUPFAM" id="SSF56601">
    <property type="entry name" value="beta-lactamase/transpeptidase-like"/>
    <property type="match status" value="1"/>
</dbReference>
<feature type="region of interest" description="Disordered" evidence="1">
    <location>
        <begin position="25"/>
        <end position="49"/>
    </location>
</feature>
<feature type="compositionally biased region" description="Pro residues" evidence="1">
    <location>
        <begin position="35"/>
        <end position="45"/>
    </location>
</feature>
<dbReference type="AlphaFoldDB" id="A0A6J4KNK3"/>
<name>A0A6J4KNK3_9BACT</name>
<proteinExistence type="predicted"/>
<dbReference type="Gene3D" id="3.40.710.10">
    <property type="entry name" value="DD-peptidase/beta-lactamase superfamily"/>
    <property type="match status" value="1"/>
</dbReference>
<dbReference type="InterPro" id="IPR012338">
    <property type="entry name" value="Beta-lactam/transpept-like"/>
</dbReference>